<dbReference type="AlphaFoldDB" id="A0A177HRH8"/>
<evidence type="ECO:0008006" key="4">
    <source>
        <dbReference type="Google" id="ProtNLM"/>
    </source>
</evidence>
<dbReference type="STRING" id="1716141.STSP_35140"/>
<evidence type="ECO:0000256" key="1">
    <source>
        <dbReference type="SAM" id="MobiDB-lite"/>
    </source>
</evidence>
<accession>A0A177HRH8</accession>
<evidence type="ECO:0000313" key="2">
    <source>
        <dbReference type="EMBL" id="OAH13189.1"/>
    </source>
</evidence>
<name>A0A177HRH8_9ACTN</name>
<reference evidence="2 3" key="1">
    <citation type="submission" date="2015-12" db="EMBL/GenBank/DDBJ databases">
        <title>Genome sequence of Streptomyces sp. G25.</title>
        <authorList>
            <person name="Poehlein A."/>
            <person name="Roettig A."/>
            <person name="Hiessl S."/>
            <person name="Hauschild P."/>
            <person name="Schauer J."/>
            <person name="Madkour M.H."/>
            <person name="Al-Ansari A.M."/>
            <person name="Almakishah N.H."/>
            <person name="Steinbuechel A."/>
            <person name="Daniel R."/>
        </authorList>
    </citation>
    <scope>NUCLEOTIDE SEQUENCE [LARGE SCALE GENOMIC DNA]</scope>
    <source>
        <strain evidence="3">G25(2015)</strain>
    </source>
</reference>
<comment type="caution">
    <text evidence="2">The sequence shown here is derived from an EMBL/GenBank/DDBJ whole genome shotgun (WGS) entry which is preliminary data.</text>
</comment>
<dbReference type="InterPro" id="IPR037883">
    <property type="entry name" value="Knr4/Smi1-like_sf"/>
</dbReference>
<feature type="compositionally biased region" description="Polar residues" evidence="1">
    <location>
        <begin position="86"/>
        <end position="95"/>
    </location>
</feature>
<protein>
    <recommendedName>
        <fullName evidence="4">Knr4/Smi1-like domain-containing protein</fullName>
    </recommendedName>
</protein>
<sequence length="106" mass="11653">MSPPSGPDSPHNSRFAALFGPPSPEAVTVPVDWDVVESWLGLRLPADYKAVVSAYGPLDIGEFIWLQAPCVWGTTRATSNLFWDTSTSETRTSGPFQAWDRNVQDE</sequence>
<evidence type="ECO:0000313" key="3">
    <source>
        <dbReference type="Proteomes" id="UP000077381"/>
    </source>
</evidence>
<dbReference type="Proteomes" id="UP000077381">
    <property type="component" value="Unassembled WGS sequence"/>
</dbReference>
<proteinExistence type="predicted"/>
<dbReference type="PATRIC" id="fig|1716141.3.peg.3689"/>
<organism evidence="2 3">
    <name type="scientific">Streptomyces jeddahensis</name>
    <dbReference type="NCBI Taxonomy" id="1716141"/>
    <lineage>
        <taxon>Bacteria</taxon>
        <taxon>Bacillati</taxon>
        <taxon>Actinomycetota</taxon>
        <taxon>Actinomycetes</taxon>
        <taxon>Kitasatosporales</taxon>
        <taxon>Streptomycetaceae</taxon>
        <taxon>Streptomyces</taxon>
    </lineage>
</organism>
<dbReference type="SUPFAM" id="SSF160631">
    <property type="entry name" value="SMI1/KNR4-like"/>
    <property type="match status" value="1"/>
</dbReference>
<gene>
    <name evidence="2" type="ORF">STSP_35140</name>
</gene>
<feature type="region of interest" description="Disordered" evidence="1">
    <location>
        <begin position="86"/>
        <end position="106"/>
    </location>
</feature>
<dbReference type="EMBL" id="LOHS01000081">
    <property type="protein sequence ID" value="OAH13189.1"/>
    <property type="molecule type" value="Genomic_DNA"/>
</dbReference>
<keyword evidence="3" id="KW-1185">Reference proteome</keyword>